<evidence type="ECO:0000313" key="8">
    <source>
        <dbReference type="Proteomes" id="UP000678499"/>
    </source>
</evidence>
<evidence type="ECO:0000259" key="6">
    <source>
        <dbReference type="PROSITE" id="PS51050"/>
    </source>
</evidence>
<dbReference type="Proteomes" id="UP000678499">
    <property type="component" value="Unassembled WGS sequence"/>
</dbReference>
<dbReference type="Gene3D" id="3.30.40.100">
    <property type="match status" value="1"/>
</dbReference>
<dbReference type="PANTHER" id="PTHR15999">
    <property type="entry name" value="ZINC FINGER CW-TYPE PWWP DOMAIN PROTEIN 1"/>
    <property type="match status" value="1"/>
</dbReference>
<evidence type="ECO:0000259" key="5">
    <source>
        <dbReference type="PROSITE" id="PS50812"/>
    </source>
</evidence>
<dbReference type="GO" id="GO:0008270">
    <property type="term" value="F:zinc ion binding"/>
    <property type="evidence" value="ECO:0007669"/>
    <property type="project" value="UniProtKB-KW"/>
</dbReference>
<dbReference type="PROSITE" id="PS51050">
    <property type="entry name" value="ZF_CW"/>
    <property type="match status" value="1"/>
</dbReference>
<dbReference type="SUPFAM" id="SSF63748">
    <property type="entry name" value="Tudor/PWWP/MBT"/>
    <property type="match status" value="1"/>
</dbReference>
<dbReference type="GO" id="GO:0005634">
    <property type="term" value="C:nucleus"/>
    <property type="evidence" value="ECO:0007669"/>
    <property type="project" value="TreeGrafter"/>
</dbReference>
<dbReference type="EMBL" id="CAJPEX010002186">
    <property type="protein sequence ID" value="CAG0920613.1"/>
    <property type="molecule type" value="Genomic_DNA"/>
</dbReference>
<name>A0A7R9BRZ9_9CRUS</name>
<keyword evidence="1" id="KW-0479">Metal-binding</keyword>
<feature type="compositionally biased region" description="Basic and acidic residues" evidence="4">
    <location>
        <begin position="320"/>
        <end position="332"/>
    </location>
</feature>
<feature type="region of interest" description="Disordered" evidence="4">
    <location>
        <begin position="268"/>
        <end position="503"/>
    </location>
</feature>
<dbReference type="EMBL" id="OA884223">
    <property type="protein sequence ID" value="CAD7280461.1"/>
    <property type="molecule type" value="Genomic_DNA"/>
</dbReference>
<keyword evidence="3" id="KW-0862">Zinc</keyword>
<feature type="compositionally biased region" description="Basic and acidic residues" evidence="4">
    <location>
        <begin position="372"/>
        <end position="385"/>
    </location>
</feature>
<feature type="compositionally biased region" description="Basic and acidic residues" evidence="4">
    <location>
        <begin position="395"/>
        <end position="405"/>
    </location>
</feature>
<reference evidence="7" key="1">
    <citation type="submission" date="2020-11" db="EMBL/GenBank/DDBJ databases">
        <authorList>
            <person name="Tran Van P."/>
        </authorList>
    </citation>
    <scope>NUCLEOTIDE SEQUENCE</scope>
</reference>
<dbReference type="InterPro" id="IPR042778">
    <property type="entry name" value="ZCWPW1/ZCWPW2"/>
</dbReference>
<sequence length="592" mass="67234">MEKSRKLKTLKETGMLLKHLANIRGLHVECSACKKLRFLPDVHDPQLLPVRWLCSTGHWHCKDPEEHPSQTDPTYAAAEGKLLDATFVLGSVVWAKFPKQASPRNRSWFPGMIDDNYDINEYYWPPVEVMREGAAIEQYFVMFFNHKLDRFWVNARDVKPFSESRIVKSWIRENTAELRYAENMATAAACLPIEERRIKYSYLTLSPQFRGILAKEPMDTEILVVENDVDEKMGSPEDSKVEPPIVKKLIEEYFKDFAEFVPRVGEDVVKPLPGSTLRKSADRKKQTDVKGSRREKAKGQVKDSVMPQRVRSSDISARAESGRKENAFRVEEQTEPQEEQSYAESPEGQKPSEMARRRSARSAVAKSVEPPPIRERKVEGNDRVRSSKRNQASDFKQKQNLEKSSLKTSKSGESVEAPVRVMKKKILVKRTKRTRVSTIKTTKPVISKPRESKDNQNVTPKMREKAPTKSGGRAKKTRKIVEEEATARESTPEIVPSSGISNPFTTLKNYARNLFGGGDDDSSDIEDQKPPLSDILIEEVTESSEEASREYNCEAIVECDDSSSDGSGRMDVKIFPVEISDVEEEGEEEQKS</sequence>
<organism evidence="7">
    <name type="scientific">Notodromas monacha</name>
    <dbReference type="NCBI Taxonomy" id="399045"/>
    <lineage>
        <taxon>Eukaryota</taxon>
        <taxon>Metazoa</taxon>
        <taxon>Ecdysozoa</taxon>
        <taxon>Arthropoda</taxon>
        <taxon>Crustacea</taxon>
        <taxon>Oligostraca</taxon>
        <taxon>Ostracoda</taxon>
        <taxon>Podocopa</taxon>
        <taxon>Podocopida</taxon>
        <taxon>Cypridocopina</taxon>
        <taxon>Cypridoidea</taxon>
        <taxon>Cyprididae</taxon>
        <taxon>Notodromas</taxon>
    </lineage>
</organism>
<feature type="domain" description="PWWP" evidence="5">
    <location>
        <begin position="89"/>
        <end position="164"/>
    </location>
</feature>
<evidence type="ECO:0000256" key="2">
    <source>
        <dbReference type="ARBA" id="ARBA00022771"/>
    </source>
</evidence>
<keyword evidence="2" id="KW-0863">Zinc-finger</keyword>
<feature type="compositionally biased region" description="Basic and acidic residues" evidence="4">
    <location>
        <begin position="479"/>
        <end position="491"/>
    </location>
</feature>
<dbReference type="InterPro" id="IPR000313">
    <property type="entry name" value="PWWP_dom"/>
</dbReference>
<protein>
    <recommendedName>
        <fullName evidence="9">CW-type domain-containing protein</fullName>
    </recommendedName>
</protein>
<dbReference type="PANTHER" id="PTHR15999:SF2">
    <property type="entry name" value="ZINC FINGER CW-TYPE PWWP DOMAIN PROTEIN 1"/>
    <property type="match status" value="1"/>
</dbReference>
<evidence type="ECO:0000256" key="1">
    <source>
        <dbReference type="ARBA" id="ARBA00022723"/>
    </source>
</evidence>
<dbReference type="AlphaFoldDB" id="A0A7R9BRZ9"/>
<proteinExistence type="predicted"/>
<feature type="compositionally biased region" description="Basic and acidic residues" evidence="4">
    <location>
        <begin position="279"/>
        <end position="301"/>
    </location>
</feature>
<evidence type="ECO:0000256" key="3">
    <source>
        <dbReference type="ARBA" id="ARBA00022833"/>
    </source>
</evidence>
<feature type="compositionally biased region" description="Basic residues" evidence="4">
    <location>
        <begin position="421"/>
        <end position="435"/>
    </location>
</feature>
<dbReference type="OrthoDB" id="6382749at2759"/>
<keyword evidence="8" id="KW-1185">Reference proteome</keyword>
<dbReference type="InterPro" id="IPR011124">
    <property type="entry name" value="Znf_CW"/>
</dbReference>
<feature type="domain" description="CW-type" evidence="6">
    <location>
        <begin position="20"/>
        <end position="69"/>
    </location>
</feature>
<dbReference type="PROSITE" id="PS50812">
    <property type="entry name" value="PWWP"/>
    <property type="match status" value="1"/>
</dbReference>
<evidence type="ECO:0008006" key="9">
    <source>
        <dbReference type="Google" id="ProtNLM"/>
    </source>
</evidence>
<accession>A0A7R9BRZ9</accession>
<dbReference type="Pfam" id="PF00855">
    <property type="entry name" value="PWWP"/>
    <property type="match status" value="1"/>
</dbReference>
<dbReference type="Gene3D" id="2.30.30.140">
    <property type="match status" value="1"/>
</dbReference>
<gene>
    <name evidence="7" type="ORF">NMOB1V02_LOCUS8121</name>
</gene>
<evidence type="ECO:0000256" key="4">
    <source>
        <dbReference type="SAM" id="MobiDB-lite"/>
    </source>
</evidence>
<evidence type="ECO:0000313" key="7">
    <source>
        <dbReference type="EMBL" id="CAD7280461.1"/>
    </source>
</evidence>